<evidence type="ECO:0000313" key="1">
    <source>
        <dbReference type="EMBL" id="KAI8422515.1"/>
    </source>
</evidence>
<dbReference type="Proteomes" id="UP001064048">
    <property type="component" value="Chromosome 10"/>
</dbReference>
<proteinExistence type="predicted"/>
<gene>
    <name evidence="1" type="ORF">MSG28_006327</name>
</gene>
<reference evidence="1 2" key="1">
    <citation type="journal article" date="2022" name="Genome Biol. Evol.">
        <title>The Spruce Budworm Genome: Reconstructing the Evolutionary History of Antifreeze Proteins.</title>
        <authorList>
            <person name="Beliveau C."/>
            <person name="Gagne P."/>
            <person name="Picq S."/>
            <person name="Vernygora O."/>
            <person name="Keeling C.I."/>
            <person name="Pinkney K."/>
            <person name="Doucet D."/>
            <person name="Wen F."/>
            <person name="Johnston J.S."/>
            <person name="Maaroufi H."/>
            <person name="Boyle B."/>
            <person name="Laroche J."/>
            <person name="Dewar K."/>
            <person name="Juretic N."/>
            <person name="Blackburn G."/>
            <person name="Nisole A."/>
            <person name="Brunet B."/>
            <person name="Brandao M."/>
            <person name="Lumley L."/>
            <person name="Duan J."/>
            <person name="Quan G."/>
            <person name="Lucarotti C.J."/>
            <person name="Roe A.D."/>
            <person name="Sperling F.A.H."/>
            <person name="Levesque R.C."/>
            <person name="Cusson M."/>
        </authorList>
    </citation>
    <scope>NUCLEOTIDE SEQUENCE [LARGE SCALE GENOMIC DNA]</scope>
    <source>
        <strain evidence="1">Glfc:IPQL:Cfum</strain>
    </source>
</reference>
<name>A0ACC0JEH3_CHOFU</name>
<evidence type="ECO:0000313" key="2">
    <source>
        <dbReference type="Proteomes" id="UP001064048"/>
    </source>
</evidence>
<sequence>MQYAMYLMPELSFQALLKLSSFLFWTWLYFWFKYKVPEKSPEFYSRAITLVHGSVATVSGLIQCDIGNICLHRFTTPILLSHYLLMIWSWGYFAFDLLWCLLYWRESKLILFHHFCSILAIDFYMQKEQTGCTFSCTLALMEVTNPLLQTRWYVCGDILLFLRNMGLEQSKIFLLVEVLYFVSFLVVRGMLGSYLLMKIITLDTFGIDQKAIAIGLYIISAALIWEILSYVLHKYKNKLGKFRSFLSEMGIILDEQI</sequence>
<organism evidence="1 2">
    <name type="scientific">Choristoneura fumiferana</name>
    <name type="common">Spruce budworm moth</name>
    <name type="synonym">Archips fumiferana</name>
    <dbReference type="NCBI Taxonomy" id="7141"/>
    <lineage>
        <taxon>Eukaryota</taxon>
        <taxon>Metazoa</taxon>
        <taxon>Ecdysozoa</taxon>
        <taxon>Arthropoda</taxon>
        <taxon>Hexapoda</taxon>
        <taxon>Insecta</taxon>
        <taxon>Pterygota</taxon>
        <taxon>Neoptera</taxon>
        <taxon>Endopterygota</taxon>
        <taxon>Lepidoptera</taxon>
        <taxon>Glossata</taxon>
        <taxon>Ditrysia</taxon>
        <taxon>Tortricoidea</taxon>
        <taxon>Tortricidae</taxon>
        <taxon>Tortricinae</taxon>
        <taxon>Choristoneura</taxon>
    </lineage>
</organism>
<protein>
    <submittedName>
        <fullName evidence="1">Uncharacterized protein</fullName>
    </submittedName>
</protein>
<comment type="caution">
    <text evidence="1">The sequence shown here is derived from an EMBL/GenBank/DDBJ whole genome shotgun (WGS) entry which is preliminary data.</text>
</comment>
<keyword evidence="2" id="KW-1185">Reference proteome</keyword>
<dbReference type="EMBL" id="CM046110">
    <property type="protein sequence ID" value="KAI8422515.1"/>
    <property type="molecule type" value="Genomic_DNA"/>
</dbReference>
<accession>A0ACC0JEH3</accession>